<dbReference type="RefSeq" id="WP_007693599.1">
    <property type="nucleotide sequence ID" value="NZ_AJRK01000045.1"/>
</dbReference>
<dbReference type="PATRIC" id="fig|1132509.6.peg.2357"/>
<dbReference type="AlphaFoldDB" id="M0LY88"/>
<keyword evidence="3" id="KW-1185">Reference proteome</keyword>
<keyword evidence="1" id="KW-0472">Membrane</keyword>
<dbReference type="OrthoDB" id="306958at2157"/>
<dbReference type="Pfam" id="PF20389">
    <property type="entry name" value="DUF6684"/>
    <property type="match status" value="1"/>
</dbReference>
<evidence type="ECO:0000256" key="1">
    <source>
        <dbReference type="SAM" id="Phobius"/>
    </source>
</evidence>
<dbReference type="eggNOG" id="arCOG06261">
    <property type="taxonomic scope" value="Archaea"/>
</dbReference>
<dbReference type="Proteomes" id="UP000011566">
    <property type="component" value="Unassembled WGS sequence"/>
</dbReference>
<feature type="transmembrane region" description="Helical" evidence="1">
    <location>
        <begin position="12"/>
        <end position="34"/>
    </location>
</feature>
<name>M0LY88_9EURY</name>
<dbReference type="InterPro" id="IPR046506">
    <property type="entry name" value="DUF6684"/>
</dbReference>
<accession>M0LY88</accession>
<dbReference type="EMBL" id="AOMB01000031">
    <property type="protein sequence ID" value="EMA38138.1"/>
    <property type="molecule type" value="Genomic_DNA"/>
</dbReference>
<proteinExistence type="predicted"/>
<comment type="caution">
    <text evidence="2">The sequence shown here is derived from an EMBL/GenBank/DDBJ whole genome shotgun (WGS) entry which is preliminary data.</text>
</comment>
<evidence type="ECO:0000313" key="3">
    <source>
        <dbReference type="Proteomes" id="UP000011566"/>
    </source>
</evidence>
<feature type="transmembrane region" description="Helical" evidence="1">
    <location>
        <begin position="46"/>
        <end position="64"/>
    </location>
</feature>
<protein>
    <submittedName>
        <fullName evidence="2">Cox cluster protein</fullName>
    </submittedName>
</protein>
<keyword evidence="1" id="KW-0812">Transmembrane</keyword>
<evidence type="ECO:0000313" key="2">
    <source>
        <dbReference type="EMBL" id="EMA38138.1"/>
    </source>
</evidence>
<sequence length="99" mass="10388">MADRVFNRETLLDLTVNFIPMGMIIFFFALFILADPFPADAMAVGTSLGLLVIPFVVLAVTTYVTGRIIAEADQTGSSGTAAKISSVATGIDGEADDAE</sequence>
<keyword evidence="1" id="KW-1133">Transmembrane helix</keyword>
<organism evidence="2 3">
    <name type="scientific">Halococcus hamelinensis 100A6</name>
    <dbReference type="NCBI Taxonomy" id="1132509"/>
    <lineage>
        <taxon>Archaea</taxon>
        <taxon>Methanobacteriati</taxon>
        <taxon>Methanobacteriota</taxon>
        <taxon>Stenosarchaea group</taxon>
        <taxon>Halobacteria</taxon>
        <taxon>Halobacteriales</taxon>
        <taxon>Halococcaceae</taxon>
        <taxon>Halococcus</taxon>
    </lineage>
</organism>
<reference evidence="2 3" key="1">
    <citation type="journal article" date="2014" name="PLoS Genet.">
        <title>Phylogenetically driven sequencing of extremely halophilic archaea reveals strategies for static and dynamic osmo-response.</title>
        <authorList>
            <person name="Becker E.A."/>
            <person name="Seitzer P.M."/>
            <person name="Tritt A."/>
            <person name="Larsen D."/>
            <person name="Krusor M."/>
            <person name="Yao A.I."/>
            <person name="Wu D."/>
            <person name="Madern D."/>
            <person name="Eisen J.A."/>
            <person name="Darling A.E."/>
            <person name="Facciotti M.T."/>
        </authorList>
    </citation>
    <scope>NUCLEOTIDE SEQUENCE [LARGE SCALE GENOMIC DNA]</scope>
    <source>
        <strain evidence="2 3">100A6</strain>
    </source>
</reference>
<gene>
    <name evidence="2" type="ORF">C447_10435</name>
</gene>